<name>A0A411WQE1_9GAMM</name>
<dbReference type="Proteomes" id="UP000293154">
    <property type="component" value="Chromosome"/>
</dbReference>
<keyword evidence="2" id="KW-1185">Reference proteome</keyword>
<dbReference type="Gene3D" id="1.25.40.10">
    <property type="entry name" value="Tetratricopeptide repeat domain"/>
    <property type="match status" value="1"/>
</dbReference>
<dbReference type="PROSITE" id="PS51257">
    <property type="entry name" value="PROKAR_LIPOPROTEIN"/>
    <property type="match status" value="1"/>
</dbReference>
<reference evidence="1 2" key="1">
    <citation type="submission" date="2019-03" db="EMBL/GenBank/DDBJ databases">
        <title>Pragia sp. nov. isolated from the gut tract of Carduelis flavirostris.</title>
        <authorList>
            <person name="Ge Y."/>
        </authorList>
    </citation>
    <scope>NUCLEOTIDE SEQUENCE [LARGE SCALE GENOMIC DNA]</scope>
    <source>
        <strain evidence="1 2">CF-458</strain>
    </source>
</reference>
<evidence type="ECO:0000313" key="2">
    <source>
        <dbReference type="Proteomes" id="UP000293154"/>
    </source>
</evidence>
<proteinExistence type="predicted"/>
<organism evidence="1 2">
    <name type="scientific">Limnobaculum zhutongyuii</name>
    <dbReference type="NCBI Taxonomy" id="2498113"/>
    <lineage>
        <taxon>Bacteria</taxon>
        <taxon>Pseudomonadati</taxon>
        <taxon>Pseudomonadota</taxon>
        <taxon>Gammaproteobacteria</taxon>
        <taxon>Enterobacterales</taxon>
        <taxon>Budviciaceae</taxon>
        <taxon>Limnobaculum</taxon>
    </lineage>
</organism>
<dbReference type="KEGG" id="prag:EKN56_20000"/>
<evidence type="ECO:0000313" key="1">
    <source>
        <dbReference type="EMBL" id="QBH98474.1"/>
    </source>
</evidence>
<dbReference type="SUPFAM" id="SSF81901">
    <property type="entry name" value="HCP-like"/>
    <property type="match status" value="1"/>
</dbReference>
<dbReference type="SMART" id="SM00671">
    <property type="entry name" value="SEL1"/>
    <property type="match status" value="1"/>
</dbReference>
<dbReference type="EMBL" id="CP034752">
    <property type="protein sequence ID" value="QBH98474.1"/>
    <property type="molecule type" value="Genomic_DNA"/>
</dbReference>
<dbReference type="InterPro" id="IPR011990">
    <property type="entry name" value="TPR-like_helical_dom_sf"/>
</dbReference>
<dbReference type="InterPro" id="IPR006597">
    <property type="entry name" value="Sel1-like"/>
</dbReference>
<dbReference type="RefSeq" id="WP_130593399.1">
    <property type="nucleotide sequence ID" value="NZ_CP034752.1"/>
</dbReference>
<accession>A0A411WQE1</accession>
<gene>
    <name evidence="1" type="ORF">EKN56_20000</name>
</gene>
<sequence length="439" mass="49522">MNIFKEQTVNKVRVLWIGLLVCILSGCNDKSINHVLISQDSPRVSVQGSIPPNTALNFHSSYSSTQCSETRLITPGGDFLHPKWIEQDISSSINKVYRASSVSQKYDISVPTGPIGSCKWRLDSIKATFVYTDNTSPQKDDKGLSYSYTFTDSANVDEDANRLALNPTIYPIDINSLNNGVSTQERRLVTSDSRASEWFQANRTDYSLNFSAAKNIAITLTPVMDSDYRVQIDTFFESSTKDLKKYSSRTIKYPDGTTYFYSTEKRQDAPKGAIAWYKNRPREFYTSVMPESRIHSLMQSNDPAAQRLLAQIYESGNAIPESKQEAKAHYLIAAKGGDIAAMLWMLSQAKYSQNNQDIEFWKNKLAKIGSNHSLFEQATHHLCIGENTETALNIIDNLADMAIWSEEARSFNNFWRGAGLAERQKWLNGCRDLKADRVN</sequence>
<dbReference type="AlphaFoldDB" id="A0A411WQE1"/>
<protein>
    <submittedName>
        <fullName evidence="1">Sel1 repeat family protein</fullName>
    </submittedName>
</protein>